<accession>D5HA62</accession>
<reference evidence="1 2" key="1">
    <citation type="journal article" date="2010" name="ISME J.">
        <title>Fine-scale evolution: genomic, phenotypic and ecological differentiation in two coexisting Salinibacter ruber strains.</title>
        <authorList>
            <person name="Pena A."/>
            <person name="Teeling H."/>
            <person name="Huerta-Cepas J."/>
            <person name="Santos F."/>
            <person name="Yarza P."/>
            <person name="Brito-Echeverria J."/>
            <person name="Lucio M."/>
            <person name="Schmitt-Kopplin P."/>
            <person name="Meseguer I."/>
            <person name="Schenowitz C."/>
            <person name="Dossat C."/>
            <person name="Barbe V."/>
            <person name="Dopazo J."/>
            <person name="Rossello-Mora R."/>
            <person name="Schuler M."/>
            <person name="Glockner F.O."/>
            <person name="Amann R."/>
            <person name="Gabaldon T."/>
            <person name="Anton J."/>
        </authorList>
    </citation>
    <scope>NUCLEOTIDE SEQUENCE [LARGE SCALE GENOMIC DNA]</scope>
    <source>
        <strain evidence="1 2">M8</strain>
    </source>
</reference>
<protein>
    <submittedName>
        <fullName evidence="1">Uncharacterized protein</fullName>
    </submittedName>
</protein>
<dbReference type="HOGENOM" id="CLU_3066066_0_0_10"/>
<gene>
    <name evidence="1" type="ordered locus">SRM_01996</name>
</gene>
<dbReference type="AlphaFoldDB" id="D5HA62"/>
<sequence>MLDMSCPFPTDKDDGSEAFNVIESFFHFTVRDRCLRERLRELSAGGFQVGTVF</sequence>
<proteinExistence type="predicted"/>
<evidence type="ECO:0000313" key="2">
    <source>
        <dbReference type="Proteomes" id="UP000000933"/>
    </source>
</evidence>
<dbReference type="EMBL" id="FP565814">
    <property type="protein sequence ID" value="CBH24917.1"/>
    <property type="molecule type" value="Genomic_DNA"/>
</dbReference>
<organism evidence="1 2">
    <name type="scientific">Salinibacter ruber (strain M8)</name>
    <dbReference type="NCBI Taxonomy" id="761659"/>
    <lineage>
        <taxon>Bacteria</taxon>
        <taxon>Pseudomonadati</taxon>
        <taxon>Rhodothermota</taxon>
        <taxon>Rhodothermia</taxon>
        <taxon>Rhodothermales</taxon>
        <taxon>Salinibacteraceae</taxon>
        <taxon>Salinibacter</taxon>
    </lineage>
</organism>
<reference evidence="2" key="2">
    <citation type="submission" date="2010-04" db="EMBL/GenBank/DDBJ databases">
        <title>Genome sequence of Salinibacter ruber M8.</title>
        <authorList>
            <consortium name="Genoscope"/>
        </authorList>
    </citation>
    <scope>NUCLEOTIDE SEQUENCE [LARGE SCALE GENOMIC DNA]</scope>
    <source>
        <strain evidence="2">M8</strain>
    </source>
</reference>
<name>D5HA62_SALRM</name>
<dbReference type="Proteomes" id="UP000000933">
    <property type="component" value="Chromosome"/>
</dbReference>
<dbReference type="KEGG" id="srm:SRM_01996"/>
<evidence type="ECO:0000313" key="1">
    <source>
        <dbReference type="EMBL" id="CBH24917.1"/>
    </source>
</evidence>